<gene>
    <name evidence="1" type="ORF">PHYSODRAFT_324645</name>
</gene>
<dbReference type="PANTHER" id="PTHR46586">
    <property type="entry name" value="ANKYRIN REPEAT-CONTAINING PROTEIN"/>
    <property type="match status" value="1"/>
</dbReference>
<dbReference type="SMR" id="G4Z105"/>
<evidence type="ECO:0000313" key="1">
    <source>
        <dbReference type="EMBL" id="EGZ23430.1"/>
    </source>
</evidence>
<dbReference type="InParanoid" id="G4Z105"/>
<dbReference type="RefSeq" id="XP_009518718.1">
    <property type="nucleotide sequence ID" value="XM_009520423.1"/>
</dbReference>
<evidence type="ECO:0000313" key="2">
    <source>
        <dbReference type="Proteomes" id="UP000002640"/>
    </source>
</evidence>
<proteinExistence type="predicted"/>
<dbReference type="KEGG" id="psoj:PHYSODRAFT_324645"/>
<sequence length="104" mass="11432">METPPPLSSARLAIPIQLRALPHVADLVSSFLMPKTVDAAVYNDLHRVLEVYGDICPWTARAMKGAAARGRVDLLQWLRDNRTEGCSIEAFTSAAAYDHLDALQ</sequence>
<protein>
    <submittedName>
        <fullName evidence="1">Uncharacterized protein</fullName>
    </submittedName>
</protein>
<dbReference type="AlphaFoldDB" id="G4Z105"/>
<accession>G4Z105</accession>
<name>G4Z105_PHYSP</name>
<dbReference type="InterPro" id="IPR052050">
    <property type="entry name" value="SecEffector_AnkRepeat"/>
</dbReference>
<dbReference type="EMBL" id="JH159152">
    <property type="protein sequence ID" value="EGZ23430.1"/>
    <property type="molecule type" value="Genomic_DNA"/>
</dbReference>
<dbReference type="GeneID" id="20645155"/>
<keyword evidence="2" id="KW-1185">Reference proteome</keyword>
<dbReference type="PANTHER" id="PTHR46586:SF3">
    <property type="entry name" value="ANKYRIN REPEAT-CONTAINING PROTEIN"/>
    <property type="match status" value="1"/>
</dbReference>
<organism evidence="1 2">
    <name type="scientific">Phytophthora sojae (strain P6497)</name>
    <name type="common">Soybean stem and root rot agent</name>
    <name type="synonym">Phytophthora megasperma f. sp. glycines</name>
    <dbReference type="NCBI Taxonomy" id="1094619"/>
    <lineage>
        <taxon>Eukaryota</taxon>
        <taxon>Sar</taxon>
        <taxon>Stramenopiles</taxon>
        <taxon>Oomycota</taxon>
        <taxon>Peronosporomycetes</taxon>
        <taxon>Peronosporales</taxon>
        <taxon>Peronosporaceae</taxon>
        <taxon>Phytophthora</taxon>
    </lineage>
</organism>
<dbReference type="Proteomes" id="UP000002640">
    <property type="component" value="Unassembled WGS sequence"/>
</dbReference>
<reference evidence="1 2" key="1">
    <citation type="journal article" date="2006" name="Science">
        <title>Phytophthora genome sequences uncover evolutionary origins and mechanisms of pathogenesis.</title>
        <authorList>
            <person name="Tyler B.M."/>
            <person name="Tripathy S."/>
            <person name="Zhang X."/>
            <person name="Dehal P."/>
            <person name="Jiang R.H."/>
            <person name="Aerts A."/>
            <person name="Arredondo F.D."/>
            <person name="Baxter L."/>
            <person name="Bensasson D."/>
            <person name="Beynon J.L."/>
            <person name="Chapman J."/>
            <person name="Damasceno C.M."/>
            <person name="Dorrance A.E."/>
            <person name="Dou D."/>
            <person name="Dickerman A.W."/>
            <person name="Dubchak I.L."/>
            <person name="Garbelotto M."/>
            <person name="Gijzen M."/>
            <person name="Gordon S.G."/>
            <person name="Govers F."/>
            <person name="Grunwald N.J."/>
            <person name="Huang W."/>
            <person name="Ivors K.L."/>
            <person name="Jones R.W."/>
            <person name="Kamoun S."/>
            <person name="Krampis K."/>
            <person name="Lamour K.H."/>
            <person name="Lee M.K."/>
            <person name="McDonald W.H."/>
            <person name="Medina M."/>
            <person name="Meijer H.J."/>
            <person name="Nordberg E.K."/>
            <person name="Maclean D.J."/>
            <person name="Ospina-Giraldo M.D."/>
            <person name="Morris P.F."/>
            <person name="Phuntumart V."/>
            <person name="Putnam N.H."/>
            <person name="Rash S."/>
            <person name="Rose J.K."/>
            <person name="Sakihama Y."/>
            <person name="Salamov A.A."/>
            <person name="Savidor A."/>
            <person name="Scheuring C.F."/>
            <person name="Smith B.M."/>
            <person name="Sobral B.W."/>
            <person name="Terry A."/>
            <person name="Torto-Alalibo T.A."/>
            <person name="Win J."/>
            <person name="Xu Z."/>
            <person name="Zhang H."/>
            <person name="Grigoriev I.V."/>
            <person name="Rokhsar D.S."/>
            <person name="Boore J.L."/>
        </authorList>
    </citation>
    <scope>NUCLEOTIDE SEQUENCE [LARGE SCALE GENOMIC DNA]</scope>
    <source>
        <strain evidence="1 2">P6497</strain>
    </source>
</reference>